<feature type="transmembrane region" description="Helical" evidence="6">
    <location>
        <begin position="64"/>
        <end position="85"/>
    </location>
</feature>
<evidence type="ECO:0000313" key="9">
    <source>
        <dbReference type="Proteomes" id="UP001595075"/>
    </source>
</evidence>
<dbReference type="Proteomes" id="UP001595075">
    <property type="component" value="Unassembled WGS sequence"/>
</dbReference>
<evidence type="ECO:0000256" key="3">
    <source>
        <dbReference type="ARBA" id="ARBA00022692"/>
    </source>
</evidence>
<gene>
    <name evidence="8" type="ORF">VTL71DRAFT_5149</name>
</gene>
<sequence length="493" mass="52885">MTSRIDEEVSSKTVATPSPTRLEINVEHGSSGPLTATPNDVNIVDWNGPEDPQNPLNWATSRKVINITLLSLITFLSPLTSTMIAPGTNSVMISFNSTSTTLASFITSSYLLGYAFGPLVLAPLSEIHGRLPVYHACNMLFLIFNIACAVSPNLGALIVFRLLAGFAGSCPVTIGAGSIADMIVMEKRGGAMAGWMLAGGYLTEATSWRWLFWIPAITGGVLTTLTFAFMSESYPSAILAKKTSHLIITTNNPSLVSALQNQQKPSAILRLAILRPLRMLMTPIILLLSFYTAIIYAYLYLCFTTFPTIFEEQYGFSQGSSGLAYQGIGVGSLVGVAIGGFLSDRILKYLTAKNAGEPKPEFRLPTMMVGAFIVPAGLFMYGWTAEAKTHWILPIIGTALLGAGMVIAFLASSTYLIDAYTAHAASVTAASLVLRSLLGALLPLAGRSMYASLGVGWGTSVLAFIAVALLPLPFVFYMYGQSIRESKRFLVTF</sequence>
<evidence type="ECO:0000256" key="6">
    <source>
        <dbReference type="SAM" id="Phobius"/>
    </source>
</evidence>
<comment type="similarity">
    <text evidence="2">Belongs to the major facilitator superfamily.</text>
</comment>
<evidence type="ECO:0000256" key="5">
    <source>
        <dbReference type="ARBA" id="ARBA00023136"/>
    </source>
</evidence>
<organism evidence="8 9">
    <name type="scientific">Oculimacula yallundae</name>
    <dbReference type="NCBI Taxonomy" id="86028"/>
    <lineage>
        <taxon>Eukaryota</taxon>
        <taxon>Fungi</taxon>
        <taxon>Dikarya</taxon>
        <taxon>Ascomycota</taxon>
        <taxon>Pezizomycotina</taxon>
        <taxon>Leotiomycetes</taxon>
        <taxon>Helotiales</taxon>
        <taxon>Ploettnerulaceae</taxon>
        <taxon>Oculimacula</taxon>
    </lineage>
</organism>
<dbReference type="PROSITE" id="PS50850">
    <property type="entry name" value="MFS"/>
    <property type="match status" value="1"/>
</dbReference>
<evidence type="ECO:0000256" key="2">
    <source>
        <dbReference type="ARBA" id="ARBA00008335"/>
    </source>
</evidence>
<reference evidence="8 9" key="1">
    <citation type="journal article" date="2024" name="Commun. Biol.">
        <title>Comparative genomic analysis of thermophilic fungi reveals convergent evolutionary adaptations and gene losses.</title>
        <authorList>
            <person name="Steindorff A.S."/>
            <person name="Aguilar-Pontes M.V."/>
            <person name="Robinson A.J."/>
            <person name="Andreopoulos B."/>
            <person name="LaButti K."/>
            <person name="Kuo A."/>
            <person name="Mondo S."/>
            <person name="Riley R."/>
            <person name="Otillar R."/>
            <person name="Haridas S."/>
            <person name="Lipzen A."/>
            <person name="Grimwood J."/>
            <person name="Schmutz J."/>
            <person name="Clum A."/>
            <person name="Reid I.D."/>
            <person name="Moisan M.C."/>
            <person name="Butler G."/>
            <person name="Nguyen T.T.M."/>
            <person name="Dewar K."/>
            <person name="Conant G."/>
            <person name="Drula E."/>
            <person name="Henrissat B."/>
            <person name="Hansel C."/>
            <person name="Singer S."/>
            <person name="Hutchinson M.I."/>
            <person name="de Vries R.P."/>
            <person name="Natvig D.O."/>
            <person name="Powell A.J."/>
            <person name="Tsang A."/>
            <person name="Grigoriev I.V."/>
        </authorList>
    </citation>
    <scope>NUCLEOTIDE SEQUENCE [LARGE SCALE GENOMIC DNA]</scope>
    <source>
        <strain evidence="8 9">CBS 494.80</strain>
    </source>
</reference>
<accession>A0ABR4C0A9</accession>
<keyword evidence="4 6" id="KW-1133">Transmembrane helix</keyword>
<dbReference type="PANTHER" id="PTHR23502:SF68">
    <property type="entry name" value="MULTIDRUG TRANSPORTER, PUTATIVE (AFU_ORTHOLOGUE AFUA_3G01120)-RELATED"/>
    <property type="match status" value="1"/>
</dbReference>
<feature type="transmembrane region" description="Helical" evidence="6">
    <location>
        <begin position="391"/>
        <end position="412"/>
    </location>
</feature>
<comment type="caution">
    <text evidence="8">The sequence shown here is derived from an EMBL/GenBank/DDBJ whole genome shotgun (WGS) entry which is preliminary data.</text>
</comment>
<dbReference type="InterPro" id="IPR020846">
    <property type="entry name" value="MFS_dom"/>
</dbReference>
<evidence type="ECO:0000313" key="8">
    <source>
        <dbReference type="EMBL" id="KAL2063344.1"/>
    </source>
</evidence>
<keyword evidence="5 6" id="KW-0472">Membrane</keyword>
<dbReference type="InterPro" id="IPR011701">
    <property type="entry name" value="MFS"/>
</dbReference>
<dbReference type="InterPro" id="IPR036259">
    <property type="entry name" value="MFS_trans_sf"/>
</dbReference>
<comment type="subcellular location">
    <subcellularLocation>
        <location evidence="1">Membrane</location>
        <topology evidence="1">Multi-pass membrane protein</topology>
    </subcellularLocation>
</comment>
<feature type="transmembrane region" description="Helical" evidence="6">
    <location>
        <begin position="136"/>
        <end position="160"/>
    </location>
</feature>
<dbReference type="Pfam" id="PF07690">
    <property type="entry name" value="MFS_1"/>
    <property type="match status" value="1"/>
</dbReference>
<evidence type="ECO:0000256" key="1">
    <source>
        <dbReference type="ARBA" id="ARBA00004141"/>
    </source>
</evidence>
<feature type="transmembrane region" description="Helical" evidence="6">
    <location>
        <begin position="364"/>
        <end position="385"/>
    </location>
</feature>
<feature type="domain" description="Major facilitator superfamily (MFS) profile" evidence="7">
    <location>
        <begin position="66"/>
        <end position="483"/>
    </location>
</feature>
<dbReference type="SUPFAM" id="SSF103473">
    <property type="entry name" value="MFS general substrate transporter"/>
    <property type="match status" value="1"/>
</dbReference>
<feature type="transmembrane region" description="Helical" evidence="6">
    <location>
        <begin position="457"/>
        <end position="479"/>
    </location>
</feature>
<protein>
    <recommendedName>
        <fullName evidence="7">Major facilitator superfamily (MFS) profile domain-containing protein</fullName>
    </recommendedName>
</protein>
<feature type="transmembrane region" description="Helical" evidence="6">
    <location>
        <begin position="105"/>
        <end position="124"/>
    </location>
</feature>
<dbReference type="CDD" id="cd17323">
    <property type="entry name" value="MFS_Tpo1_MDR_like"/>
    <property type="match status" value="1"/>
</dbReference>
<dbReference type="Gene3D" id="1.20.1250.20">
    <property type="entry name" value="MFS general substrate transporter like domains"/>
    <property type="match status" value="1"/>
</dbReference>
<feature type="transmembrane region" description="Helical" evidence="6">
    <location>
        <begin position="280"/>
        <end position="303"/>
    </location>
</feature>
<feature type="transmembrane region" description="Helical" evidence="6">
    <location>
        <begin position="323"/>
        <end position="343"/>
    </location>
</feature>
<feature type="transmembrane region" description="Helical" evidence="6">
    <location>
        <begin position="424"/>
        <end position="445"/>
    </location>
</feature>
<keyword evidence="3 6" id="KW-0812">Transmembrane</keyword>
<evidence type="ECO:0000256" key="4">
    <source>
        <dbReference type="ARBA" id="ARBA00022989"/>
    </source>
</evidence>
<name>A0ABR4C0A9_9HELO</name>
<dbReference type="PANTHER" id="PTHR23502">
    <property type="entry name" value="MAJOR FACILITATOR SUPERFAMILY"/>
    <property type="match status" value="1"/>
</dbReference>
<feature type="transmembrane region" description="Helical" evidence="6">
    <location>
        <begin position="210"/>
        <end position="230"/>
    </location>
</feature>
<keyword evidence="9" id="KW-1185">Reference proteome</keyword>
<evidence type="ECO:0000259" key="7">
    <source>
        <dbReference type="PROSITE" id="PS50850"/>
    </source>
</evidence>
<proteinExistence type="inferred from homology"/>
<dbReference type="EMBL" id="JAZHXI010000015">
    <property type="protein sequence ID" value="KAL2063344.1"/>
    <property type="molecule type" value="Genomic_DNA"/>
</dbReference>